<evidence type="ECO:0000313" key="3">
    <source>
        <dbReference type="Proteomes" id="UP001219567"/>
    </source>
</evidence>
<organism evidence="2 3">
    <name type="scientific">Malassezia yamatoensis</name>
    <dbReference type="NCBI Taxonomy" id="253288"/>
    <lineage>
        <taxon>Eukaryota</taxon>
        <taxon>Fungi</taxon>
        <taxon>Dikarya</taxon>
        <taxon>Basidiomycota</taxon>
        <taxon>Ustilaginomycotina</taxon>
        <taxon>Malasseziomycetes</taxon>
        <taxon>Malasseziales</taxon>
        <taxon>Malasseziaceae</taxon>
        <taxon>Malassezia</taxon>
    </lineage>
</organism>
<sequence length="288" mass="32029">MSKRRREQSVESEEQEVDAKFERSAQDALEKCLVQWFGVELHMDQNEEPNSSVRRKKVCPSCRAQVMSPPVELWALKSIVDAVRRADDPTEVPSIPKDCWKGLFDPSTFYHVIRDQEDGVLRCGACASEILEGQSAIEYEDMTDDEQDWHRSEAVDADSNDDLHDSDDDAGSLEDFVVNDDDDQLELRSESTDSPSSQQSSDSSIQSVSPPPKPKRASSNTTSHAASASSVRRDRLNALLASRARRRGVHVPMADDVSDEIESASVLDSDTSQNSSRTLSSDQTDSDF</sequence>
<protein>
    <submittedName>
        <fullName evidence="2">E3 ubiquitin ligase</fullName>
    </submittedName>
</protein>
<feature type="compositionally biased region" description="Low complexity" evidence="1">
    <location>
        <begin position="217"/>
        <end position="230"/>
    </location>
</feature>
<feature type="compositionally biased region" description="Low complexity" evidence="1">
    <location>
        <begin position="192"/>
        <end position="208"/>
    </location>
</feature>
<feature type="region of interest" description="Disordered" evidence="1">
    <location>
        <begin position="1"/>
        <end position="22"/>
    </location>
</feature>
<dbReference type="EMBL" id="CP119949">
    <property type="protein sequence ID" value="WFD01084.1"/>
    <property type="molecule type" value="Genomic_DNA"/>
</dbReference>
<evidence type="ECO:0000313" key="2">
    <source>
        <dbReference type="EMBL" id="WFD01084.1"/>
    </source>
</evidence>
<feature type="compositionally biased region" description="Acidic residues" evidence="1">
    <location>
        <begin position="155"/>
        <end position="184"/>
    </location>
</feature>
<keyword evidence="3" id="KW-1185">Reference proteome</keyword>
<evidence type="ECO:0000256" key="1">
    <source>
        <dbReference type="SAM" id="MobiDB-lite"/>
    </source>
</evidence>
<name>A0AAJ6CJS1_9BASI</name>
<gene>
    <name evidence="2" type="primary">PSH1</name>
    <name evidence="2" type="ORF">MYAM1_003845</name>
</gene>
<dbReference type="AlphaFoldDB" id="A0AAJ6CJS1"/>
<accession>A0AAJ6CJS1</accession>
<feature type="region of interest" description="Disordered" evidence="1">
    <location>
        <begin position="154"/>
        <end position="288"/>
    </location>
</feature>
<dbReference type="Proteomes" id="UP001219567">
    <property type="component" value="Chromosome 7"/>
</dbReference>
<reference evidence="2 3" key="1">
    <citation type="submission" date="2023-03" db="EMBL/GenBank/DDBJ databases">
        <title>Mating type loci evolution in Malassezia.</title>
        <authorList>
            <person name="Coelho M.A."/>
        </authorList>
    </citation>
    <scope>NUCLEOTIDE SEQUENCE [LARGE SCALE GENOMIC DNA]</scope>
    <source>
        <strain evidence="2 3">CBS 9725</strain>
    </source>
</reference>
<proteinExistence type="predicted"/>
<feature type="compositionally biased region" description="Polar residues" evidence="1">
    <location>
        <begin position="266"/>
        <end position="288"/>
    </location>
</feature>